<reference evidence="3" key="1">
    <citation type="journal article" date="2019" name="Int. J. Syst. Evol. Microbiol.">
        <title>The Global Catalogue of Microorganisms (GCM) 10K type strain sequencing project: providing services to taxonomists for standard genome sequencing and annotation.</title>
        <authorList>
            <consortium name="The Broad Institute Genomics Platform"/>
            <consortium name="The Broad Institute Genome Sequencing Center for Infectious Disease"/>
            <person name="Wu L."/>
            <person name="Ma J."/>
        </authorList>
    </citation>
    <scope>NUCLEOTIDE SEQUENCE [LARGE SCALE GENOMIC DNA]</scope>
    <source>
        <strain evidence="3">JCM 18055</strain>
    </source>
</reference>
<dbReference type="InterPro" id="IPR011008">
    <property type="entry name" value="Dimeric_a/b-barrel"/>
</dbReference>
<dbReference type="NCBIfam" id="TIGR02118">
    <property type="entry name" value="EthD family reductase"/>
    <property type="match status" value="1"/>
</dbReference>
<keyword evidence="3" id="KW-1185">Reference proteome</keyword>
<dbReference type="EMBL" id="BAABIC010000010">
    <property type="protein sequence ID" value="GAA4692360.1"/>
    <property type="molecule type" value="Genomic_DNA"/>
</dbReference>
<evidence type="ECO:0000313" key="3">
    <source>
        <dbReference type="Proteomes" id="UP001500325"/>
    </source>
</evidence>
<evidence type="ECO:0000313" key="2">
    <source>
        <dbReference type="EMBL" id="GAA4692360.1"/>
    </source>
</evidence>
<name>A0ABP8WQD3_9PSEU</name>
<dbReference type="InterPro" id="IPR009799">
    <property type="entry name" value="EthD_dom"/>
</dbReference>
<organism evidence="2 3">
    <name type="scientific">Pseudonocardia yuanmonensis</name>
    <dbReference type="NCBI Taxonomy" id="1095914"/>
    <lineage>
        <taxon>Bacteria</taxon>
        <taxon>Bacillati</taxon>
        <taxon>Actinomycetota</taxon>
        <taxon>Actinomycetes</taxon>
        <taxon>Pseudonocardiales</taxon>
        <taxon>Pseudonocardiaceae</taxon>
        <taxon>Pseudonocardia</taxon>
    </lineage>
</organism>
<dbReference type="Proteomes" id="UP001500325">
    <property type="component" value="Unassembled WGS sequence"/>
</dbReference>
<dbReference type="SUPFAM" id="SSF54909">
    <property type="entry name" value="Dimeric alpha+beta barrel"/>
    <property type="match status" value="2"/>
</dbReference>
<sequence>MHSGPVKVVVLGRRASEWPLEQFRAWAAEELARGLAGLEGATRQVQSLTLLGGYRRGDPIYDLVHELWFPDEAVARWASASRAFTALIGDRALDPASLTVLHVEEHVVKDLGNPAGAVKSIEFVTRRPDLPCPEFRRYWREVHGPLAATIAPIRRYVQSHCLSSCYTTEDDAPRWDGLATTWFADVAAMRRSATLPEYRATREDEPRFLAPGHLPFLITTETVTVDSPTSPSAPGASR</sequence>
<gene>
    <name evidence="2" type="ORF">GCM10023215_31840</name>
</gene>
<comment type="caution">
    <text evidence="2">The sequence shown here is derived from an EMBL/GenBank/DDBJ whole genome shotgun (WGS) entry which is preliminary data.</text>
</comment>
<accession>A0ABP8WQD3</accession>
<dbReference type="RefSeq" id="WP_345381297.1">
    <property type="nucleotide sequence ID" value="NZ_BAABIC010000010.1"/>
</dbReference>
<proteinExistence type="predicted"/>
<dbReference type="Gene3D" id="3.30.70.100">
    <property type="match status" value="2"/>
</dbReference>
<evidence type="ECO:0000259" key="1">
    <source>
        <dbReference type="Pfam" id="PF07110"/>
    </source>
</evidence>
<feature type="domain" description="EthD" evidence="1">
    <location>
        <begin position="128"/>
        <end position="211"/>
    </location>
</feature>
<protein>
    <recommendedName>
        <fullName evidence="1">EthD domain-containing protein</fullName>
    </recommendedName>
</protein>
<dbReference type="Pfam" id="PF07110">
    <property type="entry name" value="EthD"/>
    <property type="match status" value="1"/>
</dbReference>